<evidence type="ECO:0000313" key="2">
    <source>
        <dbReference type="Proteomes" id="UP001642464"/>
    </source>
</evidence>
<organism evidence="1 2">
    <name type="scientific">Durusdinium trenchii</name>
    <dbReference type="NCBI Taxonomy" id="1381693"/>
    <lineage>
        <taxon>Eukaryota</taxon>
        <taxon>Sar</taxon>
        <taxon>Alveolata</taxon>
        <taxon>Dinophyceae</taxon>
        <taxon>Suessiales</taxon>
        <taxon>Symbiodiniaceae</taxon>
        <taxon>Durusdinium</taxon>
    </lineage>
</organism>
<accession>A0ABP0LGR8</accession>
<sequence length="341" mass="39408">MSLPAEAEDTVISDETMQQVYEKLQTPYKYGQLLTPAEDEYYDCPNVFRHNDKWLMILARFKDKVGYETILAESDNLLDWKITGTLLGYRDEGWDRWQADGSIALMDPRWGGSHMLEQHDGKYWISYFGGHKKGYETDPLSIGMAWTTTPDKSEEWNRLEQNPVMTPDDEGAREFEKKTLYKSHIFHDRDQTLGAPFVMFYNAKQQGDWIERIGIAVSDDMQSWRRYGDGPVIDNLKGISGDPQIIRMGDLWVMAYFGAGWKKGAFDTFAVSRDLVNWTKWEGEDLLKPSEPWDTPFAHKPWIIKHDGVVYHFYCSVGGKVRTIALATSRDLRKGETKDSQ</sequence>
<evidence type="ECO:0000313" key="1">
    <source>
        <dbReference type="EMBL" id="CAK9037460.1"/>
    </source>
</evidence>
<gene>
    <name evidence="1" type="ORF">SCF082_LOCUS22163</name>
</gene>
<dbReference type="GO" id="GO:0016787">
    <property type="term" value="F:hydrolase activity"/>
    <property type="evidence" value="ECO:0007669"/>
    <property type="project" value="UniProtKB-KW"/>
</dbReference>
<name>A0ABP0LGR8_9DINO</name>
<protein>
    <submittedName>
        <fullName evidence="1">Glycosyl hydrolases family 43</fullName>
    </submittedName>
</protein>
<keyword evidence="1" id="KW-0378">Hydrolase</keyword>
<dbReference type="Proteomes" id="UP001642464">
    <property type="component" value="Unassembled WGS sequence"/>
</dbReference>
<dbReference type="EMBL" id="CAXAMM010015891">
    <property type="protein sequence ID" value="CAK9037460.1"/>
    <property type="molecule type" value="Genomic_DNA"/>
</dbReference>
<keyword evidence="2" id="KW-1185">Reference proteome</keyword>
<comment type="caution">
    <text evidence="1">The sequence shown here is derived from an EMBL/GenBank/DDBJ whole genome shotgun (WGS) entry which is preliminary data.</text>
</comment>
<dbReference type="InterPro" id="IPR023296">
    <property type="entry name" value="Glyco_hydro_beta-prop_sf"/>
</dbReference>
<dbReference type="SUPFAM" id="SSF75005">
    <property type="entry name" value="Arabinanase/levansucrase/invertase"/>
    <property type="match status" value="2"/>
</dbReference>
<reference evidence="1 2" key="1">
    <citation type="submission" date="2024-02" db="EMBL/GenBank/DDBJ databases">
        <authorList>
            <person name="Chen Y."/>
            <person name="Shah S."/>
            <person name="Dougan E. K."/>
            <person name="Thang M."/>
            <person name="Chan C."/>
        </authorList>
    </citation>
    <scope>NUCLEOTIDE SEQUENCE [LARGE SCALE GENOMIC DNA]</scope>
</reference>
<dbReference type="Gene3D" id="2.115.10.20">
    <property type="entry name" value="Glycosyl hydrolase domain, family 43"/>
    <property type="match status" value="2"/>
</dbReference>
<proteinExistence type="predicted"/>